<dbReference type="Pfam" id="PF02208">
    <property type="entry name" value="Sorb"/>
    <property type="match status" value="1"/>
</dbReference>
<dbReference type="CDD" id="cd11919">
    <property type="entry name" value="SH3_Sorbs1_1"/>
    <property type="match status" value="1"/>
</dbReference>
<evidence type="ECO:0000256" key="9">
    <source>
        <dbReference type="ARBA" id="ARBA00022949"/>
    </source>
</evidence>
<dbReference type="FunFam" id="2.30.30.40:FF:000003">
    <property type="entry name" value="Sorbin and SH3 domain-containing protein 1 isoform 2"/>
    <property type="match status" value="1"/>
</dbReference>
<feature type="domain" description="SH3" evidence="13">
    <location>
        <begin position="720"/>
        <end position="781"/>
    </location>
</feature>
<evidence type="ECO:0000256" key="5">
    <source>
        <dbReference type="ARBA" id="ARBA00022475"/>
    </source>
</evidence>
<feature type="domain" description="SoHo" evidence="14">
    <location>
        <begin position="243"/>
        <end position="300"/>
    </location>
</feature>
<dbReference type="SMART" id="SM00326">
    <property type="entry name" value="SH3"/>
    <property type="match status" value="3"/>
</dbReference>
<feature type="compositionally biased region" description="Basic and acidic residues" evidence="12">
    <location>
        <begin position="231"/>
        <end position="242"/>
    </location>
</feature>
<evidence type="ECO:0000256" key="2">
    <source>
        <dbReference type="ARBA" id="ARBA00004246"/>
    </source>
</evidence>
<comment type="caution">
    <text evidence="15">The sequence shown here is derived from an EMBL/GenBank/DDBJ whole genome shotgun (WGS) entry which is preliminary data.</text>
</comment>
<feature type="region of interest" description="Disordered" evidence="12">
    <location>
        <begin position="194"/>
        <end position="264"/>
    </location>
</feature>
<feature type="domain" description="SH3" evidence="13">
    <location>
        <begin position="614"/>
        <end position="675"/>
    </location>
</feature>
<sequence>MSSECDGGSKAVVNGLAPGSNGQDKATANPLRARSISAVKIIPVKTVKNASGLVLPTDMDPTKICTGKGAVTLRASSSYRETPSSSPASPQETRQHESKPGLEPEPSSADEWRLSSSADANGNAQPSSLAAKGYRSVHPNLPSDKSQDSSPLLNEVSSSLIGTDSQAFPPVSKPSSAYPSTTIVNPTIVLLQHNREQQKRLSSLSDPVSERRVGEQDSAPTQEKPTSPGKAAEKRAKDDSRRAVKSTQDLSDVSMDEVGIPLRNTERSKDWYKTMFKQIHKLNRDDDSDLYSPRYSFSEDTKSPLSVPRSKSEMSYIDGEKVVKRSATLPLPARSSSLKSSSERNDWEPPDKKVDTRKYRAEPKSIYEYQPGKSSVLTNEKMSSAISPTPEISSETPGYIYSSNFHAVKRESDGAPGDLTSLENERQIYKSVLEGGDIPLQGLSGLKRPSSSASTKDSESPRHFIPADYLESTEEFIRRRHDDKEKLLADQRRLKREQEEADIAARRHTGVIPTHHQFITNERFGDLLNIDDTAKRKSGSEMRPARAKFDFKAQTLKELPLQKGDIVYIYKQIDQNWYEGEHHGRVGIFPRTYIELLPPAEKAQPKKLTPVQVLEYGEAIAKFNFNGDTQVEMSFRKGERITLLRQVDENWYEGRIPGTSRQGIFPITYVDVIKRPLVKNPVDYMDLPFSSSPSRSATASPQQPQAQQRRVTPDRSQTSQDLFSYQALYSYIPQNDDELELRDGDIVDVMEKCDDGWFVGTSRRTRQFGTFPGNYVKPLYL</sequence>
<dbReference type="InterPro" id="IPR036028">
    <property type="entry name" value="SH3-like_dom_sf"/>
</dbReference>
<evidence type="ECO:0000256" key="7">
    <source>
        <dbReference type="ARBA" id="ARBA00022553"/>
    </source>
</evidence>
<feature type="region of interest" description="Disordered" evidence="12">
    <location>
        <begin position="439"/>
        <end position="463"/>
    </location>
</feature>
<evidence type="ECO:0000256" key="6">
    <source>
        <dbReference type="ARBA" id="ARBA00022490"/>
    </source>
</evidence>
<dbReference type="PROSITE" id="PS50831">
    <property type="entry name" value="SOHO"/>
    <property type="match status" value="1"/>
</dbReference>
<feature type="compositionally biased region" description="Polar residues" evidence="12">
    <location>
        <begin position="114"/>
        <end position="128"/>
    </location>
</feature>
<evidence type="ECO:0000256" key="4">
    <source>
        <dbReference type="ARBA" id="ARBA00022443"/>
    </source>
</evidence>
<dbReference type="FunFam" id="2.30.30.40:FF:000004">
    <property type="entry name" value="Sorbin and SH3 domain-containing protein 1 isoform 2"/>
    <property type="match status" value="1"/>
</dbReference>
<dbReference type="Pfam" id="PF07653">
    <property type="entry name" value="SH3_2"/>
    <property type="match status" value="1"/>
</dbReference>
<dbReference type="InterPro" id="IPR035611">
    <property type="entry name" value="SORBS1_SH3_2"/>
</dbReference>
<reference evidence="15 16" key="1">
    <citation type="submission" date="2017-12" db="EMBL/GenBank/DDBJ databases">
        <title>High-resolution comparative analysis of great ape genomes.</title>
        <authorList>
            <person name="Pollen A."/>
            <person name="Hastie A."/>
            <person name="Hormozdiari F."/>
            <person name="Dougherty M."/>
            <person name="Liu R."/>
            <person name="Chaisson M."/>
            <person name="Hoppe E."/>
            <person name="Hill C."/>
            <person name="Pang A."/>
            <person name="Hillier L."/>
            <person name="Baker C."/>
            <person name="Armstrong J."/>
            <person name="Shendure J."/>
            <person name="Paten B."/>
            <person name="Wilson R."/>
            <person name="Chao H."/>
            <person name="Schneider V."/>
            <person name="Ventura M."/>
            <person name="Kronenberg Z."/>
            <person name="Murali S."/>
            <person name="Gordon D."/>
            <person name="Cantsilieris S."/>
            <person name="Munson K."/>
            <person name="Nelson B."/>
            <person name="Raja A."/>
            <person name="Underwood J."/>
            <person name="Diekhans M."/>
            <person name="Fiddes I."/>
            <person name="Haussler D."/>
            <person name="Eichler E."/>
        </authorList>
    </citation>
    <scope>NUCLEOTIDE SEQUENCE [LARGE SCALE GENOMIC DNA]</scope>
    <source>
        <strain evidence="15">Yerkes chimp pedigree #C0471</strain>
    </source>
</reference>
<evidence type="ECO:0000313" key="15">
    <source>
        <dbReference type="EMBL" id="PNI82222.1"/>
    </source>
</evidence>
<dbReference type="Pfam" id="PF00018">
    <property type="entry name" value="SH3_1"/>
    <property type="match status" value="1"/>
</dbReference>
<keyword evidence="9" id="KW-0965">Cell junction</keyword>
<dbReference type="InterPro" id="IPR001452">
    <property type="entry name" value="SH3_domain"/>
</dbReference>
<dbReference type="AlphaFoldDB" id="A0A2J8PDY1"/>
<dbReference type="PRINTS" id="PR00499">
    <property type="entry name" value="P67PHOX"/>
</dbReference>
<dbReference type="GO" id="GO:0005886">
    <property type="term" value="C:plasma membrane"/>
    <property type="evidence" value="ECO:0007669"/>
    <property type="project" value="UniProtKB-SubCell"/>
</dbReference>
<dbReference type="EMBL" id="NBAG03000216">
    <property type="protein sequence ID" value="PNI82222.1"/>
    <property type="molecule type" value="Genomic_DNA"/>
</dbReference>
<keyword evidence="7" id="KW-0597">Phosphoprotein</keyword>
<evidence type="ECO:0000313" key="16">
    <source>
        <dbReference type="Proteomes" id="UP000236370"/>
    </source>
</evidence>
<feature type="compositionally biased region" description="Polar residues" evidence="12">
    <location>
        <begin position="148"/>
        <end position="166"/>
    </location>
</feature>
<dbReference type="SMART" id="SM00459">
    <property type="entry name" value="Sorb"/>
    <property type="match status" value="1"/>
</dbReference>
<comment type="subcellular location">
    <subcellularLocation>
        <location evidence="2">Cell junction</location>
        <location evidence="2">Focal adhesion</location>
    </subcellularLocation>
    <subcellularLocation>
        <location evidence="1">Cell membrane</location>
    </subcellularLocation>
    <subcellularLocation>
        <location evidence="3">Cytoplasm</location>
    </subcellularLocation>
</comment>
<dbReference type="InterPro" id="IPR035610">
    <property type="entry name" value="SORBS1_SH3_1"/>
</dbReference>
<dbReference type="PROSITE" id="PS50002">
    <property type="entry name" value="SH3"/>
    <property type="match status" value="3"/>
</dbReference>
<organism evidence="15 16">
    <name type="scientific">Pan troglodytes</name>
    <name type="common">Chimpanzee</name>
    <dbReference type="NCBI Taxonomy" id="9598"/>
    <lineage>
        <taxon>Eukaryota</taxon>
        <taxon>Metazoa</taxon>
        <taxon>Chordata</taxon>
        <taxon>Craniata</taxon>
        <taxon>Vertebrata</taxon>
        <taxon>Euteleostomi</taxon>
        <taxon>Mammalia</taxon>
        <taxon>Eutheria</taxon>
        <taxon>Euarchontoglires</taxon>
        <taxon>Primates</taxon>
        <taxon>Haplorrhini</taxon>
        <taxon>Catarrhini</taxon>
        <taxon>Hominidae</taxon>
        <taxon>Pan</taxon>
    </lineage>
</organism>
<dbReference type="InterPro" id="IPR035606">
    <property type="entry name" value="SORBS1_SH3"/>
</dbReference>
<dbReference type="Gene3D" id="2.30.30.40">
    <property type="entry name" value="SH3 Domains"/>
    <property type="match status" value="3"/>
</dbReference>
<feature type="compositionally biased region" description="Basic and acidic residues" evidence="12">
    <location>
        <begin position="341"/>
        <end position="365"/>
    </location>
</feature>
<evidence type="ECO:0000256" key="8">
    <source>
        <dbReference type="ARBA" id="ARBA00022737"/>
    </source>
</evidence>
<proteinExistence type="predicted"/>
<name>A0A2J8PDY1_PANTR</name>
<keyword evidence="10" id="KW-0472">Membrane</keyword>
<protein>
    <submittedName>
        <fullName evidence="15">SORBS1 isoform 2</fullName>
    </submittedName>
</protein>
<dbReference type="CDD" id="cd11916">
    <property type="entry name" value="SH3_Sorbs1_3"/>
    <property type="match status" value="1"/>
</dbReference>
<accession>A0A2J8PDY1</accession>
<dbReference type="SUPFAM" id="SSF50044">
    <property type="entry name" value="SH3-domain"/>
    <property type="match status" value="3"/>
</dbReference>
<evidence type="ECO:0000259" key="13">
    <source>
        <dbReference type="PROSITE" id="PS50002"/>
    </source>
</evidence>
<keyword evidence="6" id="KW-0963">Cytoplasm</keyword>
<feature type="region of interest" description="Disordered" evidence="12">
    <location>
        <begin position="1"/>
        <end position="35"/>
    </location>
</feature>
<evidence type="ECO:0000256" key="10">
    <source>
        <dbReference type="ARBA" id="ARBA00023136"/>
    </source>
</evidence>
<feature type="region of interest" description="Disordered" evidence="12">
    <location>
        <begin position="282"/>
        <end position="372"/>
    </location>
</feature>
<dbReference type="Pfam" id="PF14604">
    <property type="entry name" value="SH3_9"/>
    <property type="match status" value="1"/>
</dbReference>
<dbReference type="FunFam" id="2.30.30.40:FF:000001">
    <property type="entry name" value="Sorbin and SH3 domain-containing protein 1 isoform 2"/>
    <property type="match status" value="1"/>
</dbReference>
<keyword evidence="5" id="KW-1003">Cell membrane</keyword>
<evidence type="ECO:0000259" key="14">
    <source>
        <dbReference type="PROSITE" id="PS50831"/>
    </source>
</evidence>
<evidence type="ECO:0000256" key="12">
    <source>
        <dbReference type="SAM" id="MobiDB-lite"/>
    </source>
</evidence>
<gene>
    <name evidence="15" type="ORF">CK820_G0004243</name>
</gene>
<evidence type="ECO:0000256" key="11">
    <source>
        <dbReference type="PROSITE-ProRule" id="PRU00192"/>
    </source>
</evidence>
<keyword evidence="8" id="KW-0677">Repeat</keyword>
<feature type="compositionally biased region" description="Low complexity" evidence="12">
    <location>
        <begin position="74"/>
        <end position="89"/>
    </location>
</feature>
<feature type="region of interest" description="Disordered" evidence="12">
    <location>
        <begin position="74"/>
        <end position="181"/>
    </location>
</feature>
<evidence type="ECO:0000256" key="3">
    <source>
        <dbReference type="ARBA" id="ARBA00004496"/>
    </source>
</evidence>
<dbReference type="GO" id="GO:0005925">
    <property type="term" value="C:focal adhesion"/>
    <property type="evidence" value="ECO:0007669"/>
    <property type="project" value="UniProtKB-SubCell"/>
</dbReference>
<feature type="region of interest" description="Disordered" evidence="12">
    <location>
        <begin position="689"/>
        <end position="718"/>
    </location>
</feature>
<dbReference type="Proteomes" id="UP000236370">
    <property type="component" value="Unassembled WGS sequence"/>
</dbReference>
<feature type="compositionally biased region" description="Basic and acidic residues" evidence="12">
    <location>
        <begin position="93"/>
        <end position="102"/>
    </location>
</feature>
<dbReference type="InterPro" id="IPR003127">
    <property type="entry name" value="SoHo_dom"/>
</dbReference>
<evidence type="ECO:0000256" key="1">
    <source>
        <dbReference type="ARBA" id="ARBA00004236"/>
    </source>
</evidence>
<feature type="domain" description="SH3" evidence="13">
    <location>
        <begin position="540"/>
        <end position="599"/>
    </location>
</feature>
<dbReference type="PRINTS" id="PR00452">
    <property type="entry name" value="SH3DOMAIN"/>
</dbReference>
<feature type="compositionally biased region" description="Low complexity" evidence="12">
    <location>
        <begin position="690"/>
        <end position="710"/>
    </location>
</feature>
<keyword evidence="4 11" id="KW-0728">SH3 domain</keyword>
<dbReference type="PANTHER" id="PTHR14167:SF64">
    <property type="entry name" value="SORBIN AND SH3 DOMAIN-CONTAINING PROTEIN 1"/>
    <property type="match status" value="1"/>
</dbReference>
<dbReference type="CDD" id="cd11922">
    <property type="entry name" value="SH3_Sorbs1_2"/>
    <property type="match status" value="1"/>
</dbReference>
<dbReference type="PANTHER" id="PTHR14167">
    <property type="entry name" value="SH3 DOMAIN-CONTAINING"/>
    <property type="match status" value="1"/>
</dbReference>
<dbReference type="GO" id="GO:0005737">
    <property type="term" value="C:cytoplasm"/>
    <property type="evidence" value="ECO:0007669"/>
    <property type="project" value="UniProtKB-SubCell"/>
</dbReference>
<dbReference type="InterPro" id="IPR050384">
    <property type="entry name" value="Endophilin_SH3RF"/>
</dbReference>